<evidence type="ECO:0000256" key="1">
    <source>
        <dbReference type="ARBA" id="ARBA00022679"/>
    </source>
</evidence>
<feature type="binding site" evidence="3 4">
    <location>
        <position position="131"/>
    </location>
    <ligand>
        <name>S-adenosyl-L-methionine</name>
        <dbReference type="ChEBI" id="CHEBI:59789"/>
    </ligand>
</feature>
<protein>
    <recommendedName>
        <fullName evidence="3">Carboxy-S-adenosyl-L-methionine synthase</fullName>
        <shortName evidence="3">Cx-SAM synthase</shortName>
        <ecNumber evidence="3">2.1.3.-</ecNumber>
    </recommendedName>
</protein>
<dbReference type="AlphaFoldDB" id="U7DAG9"/>
<dbReference type="OrthoDB" id="9808140at2"/>
<dbReference type="Proteomes" id="UP000017148">
    <property type="component" value="Unassembled WGS sequence"/>
</dbReference>
<keyword evidence="2 3" id="KW-0949">S-adenosyl-L-methionine</keyword>
<comment type="similarity">
    <text evidence="3">Belongs to the class I-like SAM-binding methyltransferase superfamily. Cx-SAM synthase family.</text>
</comment>
<dbReference type="PANTHER" id="PTHR43861:SF2">
    <property type="entry name" value="CARBOXY-S-ADENOSYL-L-METHIONINE SYNTHASE"/>
    <property type="match status" value="1"/>
</dbReference>
<evidence type="ECO:0000256" key="2">
    <source>
        <dbReference type="ARBA" id="ARBA00022691"/>
    </source>
</evidence>
<keyword evidence="7" id="KW-1185">Reference proteome</keyword>
<dbReference type="InterPro" id="IPR029063">
    <property type="entry name" value="SAM-dependent_MTases_sf"/>
</dbReference>
<dbReference type="PIRSF" id="PIRSF006325">
    <property type="entry name" value="MeTrfase_bac"/>
    <property type="match status" value="1"/>
</dbReference>
<name>U7DAG9_9BACT</name>
<feature type="domain" description="Methyltransferase" evidence="5">
    <location>
        <begin position="59"/>
        <end position="157"/>
    </location>
</feature>
<dbReference type="GO" id="GO:0002098">
    <property type="term" value="P:tRNA wobble uridine modification"/>
    <property type="evidence" value="ECO:0007669"/>
    <property type="project" value="InterPro"/>
</dbReference>
<gene>
    <name evidence="3" type="primary">cmoA</name>
    <name evidence="6" type="ORF">CALK_0195</name>
</gene>
<feature type="binding site" evidence="3 4">
    <location>
        <begin position="63"/>
        <end position="65"/>
    </location>
    <ligand>
        <name>S-adenosyl-L-methionine</name>
        <dbReference type="ChEBI" id="CHEBI:59789"/>
    </ligand>
</feature>
<dbReference type="HAMAP" id="MF_01589">
    <property type="entry name" value="Cx_SAM_synthase"/>
    <property type="match status" value="1"/>
</dbReference>
<dbReference type="SUPFAM" id="SSF53335">
    <property type="entry name" value="S-adenosyl-L-methionine-dependent methyltransferases"/>
    <property type="match status" value="1"/>
</dbReference>
<comment type="catalytic activity">
    <reaction evidence="3">
        <text>prephenate + S-adenosyl-L-methionine = carboxy-S-adenosyl-L-methionine + 3-phenylpyruvate + H2O</text>
        <dbReference type="Rhea" id="RHEA:51692"/>
        <dbReference type="ChEBI" id="CHEBI:15377"/>
        <dbReference type="ChEBI" id="CHEBI:18005"/>
        <dbReference type="ChEBI" id="CHEBI:29934"/>
        <dbReference type="ChEBI" id="CHEBI:59789"/>
        <dbReference type="ChEBI" id="CHEBI:134278"/>
    </reaction>
</comment>
<evidence type="ECO:0000313" key="7">
    <source>
        <dbReference type="Proteomes" id="UP000017148"/>
    </source>
</evidence>
<keyword evidence="1 3" id="KW-0808">Transferase</keyword>
<feature type="binding site" evidence="3 4">
    <location>
        <begin position="116"/>
        <end position="117"/>
    </location>
    <ligand>
        <name>S-adenosyl-L-methionine</name>
        <dbReference type="ChEBI" id="CHEBI:59789"/>
    </ligand>
</feature>
<dbReference type="STRING" id="1313304.CALK_0195"/>
<dbReference type="RefSeq" id="WP_022635754.1">
    <property type="nucleotide sequence ID" value="NZ_ASJR01000001.1"/>
</dbReference>
<accession>U7DAG9</accession>
<dbReference type="InterPro" id="IPR005271">
    <property type="entry name" value="CmoA"/>
</dbReference>
<evidence type="ECO:0000256" key="3">
    <source>
        <dbReference type="HAMAP-Rule" id="MF_01589"/>
    </source>
</evidence>
<dbReference type="GO" id="GO:0008168">
    <property type="term" value="F:methyltransferase activity"/>
    <property type="evidence" value="ECO:0007669"/>
    <property type="project" value="UniProtKB-KW"/>
</dbReference>
<feature type="binding site" evidence="3">
    <location>
        <position position="193"/>
    </location>
    <ligand>
        <name>S-adenosyl-L-methionine</name>
        <dbReference type="ChEBI" id="CHEBI:59789"/>
    </ligand>
</feature>
<dbReference type="Pfam" id="PF13649">
    <property type="entry name" value="Methyltransf_25"/>
    <property type="match status" value="1"/>
</dbReference>
<dbReference type="EC" id="2.1.3.-" evidence="3"/>
<dbReference type="GO" id="GO:0016743">
    <property type="term" value="F:carboxyl- or carbamoyltransferase activity"/>
    <property type="evidence" value="ECO:0007669"/>
    <property type="project" value="UniProtKB-UniRule"/>
</dbReference>
<reference evidence="6 7" key="1">
    <citation type="journal article" date="2013" name="Environ. Microbiol.">
        <title>Genome analysis of Chitinivibrio alkaliphilus gen. nov., sp. nov., a novel extremely haloalkaliphilic anaerobic chitinolytic bacterium from the candidate phylum Termite Group 3.</title>
        <authorList>
            <person name="Sorokin D.Y."/>
            <person name="Gumerov V.M."/>
            <person name="Rakitin A.L."/>
            <person name="Beletsky A.V."/>
            <person name="Damste J.S."/>
            <person name="Muyzer G."/>
            <person name="Mardanov A.V."/>
            <person name="Ravin N.V."/>
        </authorList>
    </citation>
    <scope>NUCLEOTIDE SEQUENCE [LARGE SCALE GENOMIC DNA]</scope>
    <source>
        <strain evidence="6 7">ACht1</strain>
    </source>
</reference>
<feature type="binding site" evidence="3 4">
    <location>
        <position position="38"/>
    </location>
    <ligand>
        <name>S-adenosyl-L-methionine</name>
        <dbReference type="ChEBI" id="CHEBI:59789"/>
    </ligand>
</feature>
<dbReference type="GO" id="GO:0032259">
    <property type="term" value="P:methylation"/>
    <property type="evidence" value="ECO:0007669"/>
    <property type="project" value="UniProtKB-KW"/>
</dbReference>
<evidence type="ECO:0000256" key="4">
    <source>
        <dbReference type="PIRSR" id="PIRSR006325-1"/>
    </source>
</evidence>
<comment type="caution">
    <text evidence="6">The sequence shown here is derived from an EMBL/GenBank/DDBJ whole genome shotgun (WGS) entry which is preliminary data.</text>
</comment>
<dbReference type="NCBIfam" id="TIGR00740">
    <property type="entry name" value="carboxy-S-adenosyl-L-methionine synthase CmoA"/>
    <property type="match status" value="1"/>
</dbReference>
<dbReference type="Gene3D" id="3.40.50.150">
    <property type="entry name" value="Vaccinia Virus protein VP39"/>
    <property type="match status" value="1"/>
</dbReference>
<dbReference type="PATRIC" id="fig|1313304.3.peg.183"/>
<dbReference type="InterPro" id="IPR041698">
    <property type="entry name" value="Methyltransf_25"/>
</dbReference>
<sequence length="236" mass="26430">MKRDILFRSPQNEIAEFTFNAEVTEVFDDMLTRSVPGYGTLISLIALWAKEYVQEGSNVYDLGASLGTATQAIAHNARETSCTIYAVDTSTAMVEALTKNVAGAYGLAQVVPRCEDICTISLEQASLTVLNLTLQFIPPEQRLPLLQRIYAHTLPGGVVFLAEKCDDTEEMTELYYAFKRANGYNNLEISQKRTALEQVLIPDTDTCHRDRLHRAGFSRVECIFQALQFRGYAAWK</sequence>
<dbReference type="eggNOG" id="COG2226">
    <property type="taxonomic scope" value="Bacteria"/>
</dbReference>
<comment type="caution">
    <text evidence="3">Lacks conserved residue(s) required for the propagation of feature annotation.</text>
</comment>
<proteinExistence type="inferred from homology"/>
<evidence type="ECO:0000313" key="6">
    <source>
        <dbReference type="EMBL" id="ERP39394.1"/>
    </source>
</evidence>
<dbReference type="PANTHER" id="PTHR43861">
    <property type="entry name" value="TRANS-ACONITATE 2-METHYLTRANSFERASE-RELATED"/>
    <property type="match status" value="1"/>
</dbReference>
<evidence type="ECO:0000259" key="5">
    <source>
        <dbReference type="Pfam" id="PF13649"/>
    </source>
</evidence>
<keyword evidence="6" id="KW-0489">Methyltransferase</keyword>
<dbReference type="GO" id="GO:1904047">
    <property type="term" value="F:S-adenosyl-L-methionine binding"/>
    <property type="evidence" value="ECO:0007669"/>
    <property type="project" value="UniProtKB-UniRule"/>
</dbReference>
<dbReference type="EMBL" id="ASJR01000001">
    <property type="protein sequence ID" value="ERP39394.1"/>
    <property type="molecule type" value="Genomic_DNA"/>
</dbReference>
<organism evidence="6 7">
    <name type="scientific">Chitinivibrio alkaliphilus ACht1</name>
    <dbReference type="NCBI Taxonomy" id="1313304"/>
    <lineage>
        <taxon>Bacteria</taxon>
        <taxon>Pseudomonadati</taxon>
        <taxon>Fibrobacterota</taxon>
        <taxon>Chitinivibrionia</taxon>
        <taxon>Chitinivibrionales</taxon>
        <taxon>Chitinivibrionaceae</taxon>
        <taxon>Chitinivibrio</taxon>
    </lineage>
</organism>
<comment type="function">
    <text evidence="3">Catalyzes the conversion of S-adenosyl-L-methionine (SAM) to carboxy-S-adenosyl-L-methionine (Cx-SAM).</text>
</comment>
<dbReference type="CDD" id="cd02440">
    <property type="entry name" value="AdoMet_MTases"/>
    <property type="match status" value="1"/>
</dbReference>